<evidence type="ECO:0000313" key="9">
    <source>
        <dbReference type="EMBL" id="AXA37470.1"/>
    </source>
</evidence>
<evidence type="ECO:0000256" key="6">
    <source>
        <dbReference type="ARBA" id="ARBA00022989"/>
    </source>
</evidence>
<dbReference type="InterPro" id="IPR050297">
    <property type="entry name" value="LipidA_mod_glycosyltrf_83"/>
</dbReference>
<keyword evidence="7 8" id="KW-0472">Membrane</keyword>
<evidence type="ECO:0000256" key="1">
    <source>
        <dbReference type="ARBA" id="ARBA00004651"/>
    </source>
</evidence>
<sequence length="521" mass="58238">MTDASNGTTPAGSAPPTQRGVQTRVILIRGIAVLACTLALLCVWLTPHRYPKFPIDAYYYMEMARNVAAGRGPIVRFEQGVPNKFFVGYPLALALPSLFAPPHVVWQGLHSVYLFLLLFLIPLAVRSIGGSEEVAWATCALTLGSSVFLKWASLPYAELQATLLCVGMVPALVWAMREPSRALRWLLAGIVAGFAILTRPTAAWWVLFAATATLTYPRAMAPHSRIRQFLWFVVPAVLLPSLYLGWRGIAGTHPLPYAAELIVRPSQESPITRFLGSLMQFYGLRQVDPPSALLNAGLVVLQIFQFTSWLLGGRGYLGKSAAVATGGVVGFLVLHSFWQYSSERFNLLALPPTAFLLARWLEWWCDSERTVDKTTAGRAGAFLVLVSAICLTQWLYTPVVLEDHIRALRENTGRPRELAELANTNPRTAWIEIGPEFAYYFQGRTIFDRDEPFFYRRLPEAEKLFAQREVAWVVTNKTEEDWLRAHPGAAASGVRLYREADDGVWTLYRVEYRQPPLVPQK</sequence>
<dbReference type="GO" id="GO:0016763">
    <property type="term" value="F:pentosyltransferase activity"/>
    <property type="evidence" value="ECO:0007669"/>
    <property type="project" value="TreeGrafter"/>
</dbReference>
<dbReference type="Proteomes" id="UP000262583">
    <property type="component" value="Chromosome"/>
</dbReference>
<evidence type="ECO:0000256" key="3">
    <source>
        <dbReference type="ARBA" id="ARBA00022676"/>
    </source>
</evidence>
<evidence type="ECO:0000256" key="8">
    <source>
        <dbReference type="SAM" id="Phobius"/>
    </source>
</evidence>
<evidence type="ECO:0008006" key="11">
    <source>
        <dbReference type="Google" id="ProtNLM"/>
    </source>
</evidence>
<keyword evidence="5 8" id="KW-0812">Transmembrane</keyword>
<gene>
    <name evidence="9" type="ORF">BRCON_2728</name>
</gene>
<feature type="transmembrane region" description="Helical" evidence="8">
    <location>
        <begin position="228"/>
        <end position="246"/>
    </location>
</feature>
<dbReference type="EMBL" id="CP030759">
    <property type="protein sequence ID" value="AXA37470.1"/>
    <property type="molecule type" value="Genomic_DNA"/>
</dbReference>
<evidence type="ECO:0000256" key="4">
    <source>
        <dbReference type="ARBA" id="ARBA00022679"/>
    </source>
</evidence>
<evidence type="ECO:0000256" key="5">
    <source>
        <dbReference type="ARBA" id="ARBA00022692"/>
    </source>
</evidence>
<keyword evidence="4" id="KW-0808">Transferase</keyword>
<accession>A0A2Z4Y8B5</accession>
<dbReference type="AlphaFoldDB" id="A0A2Z4Y8B5"/>
<dbReference type="GO" id="GO:0009103">
    <property type="term" value="P:lipopolysaccharide biosynthetic process"/>
    <property type="evidence" value="ECO:0007669"/>
    <property type="project" value="UniProtKB-ARBA"/>
</dbReference>
<keyword evidence="3" id="KW-0328">Glycosyltransferase</keyword>
<dbReference type="GO" id="GO:0005886">
    <property type="term" value="C:plasma membrane"/>
    <property type="evidence" value="ECO:0007669"/>
    <property type="project" value="UniProtKB-SubCell"/>
</dbReference>
<dbReference type="PANTHER" id="PTHR33908">
    <property type="entry name" value="MANNOSYLTRANSFERASE YKCB-RELATED"/>
    <property type="match status" value="1"/>
</dbReference>
<protein>
    <recommendedName>
        <fullName evidence="11">Glycosyltransferase RgtA/B/C/D-like domain-containing protein</fullName>
    </recommendedName>
</protein>
<feature type="transmembrane region" description="Helical" evidence="8">
    <location>
        <begin position="104"/>
        <end position="125"/>
    </location>
</feature>
<comment type="subcellular location">
    <subcellularLocation>
        <location evidence="1">Cell membrane</location>
        <topology evidence="1">Multi-pass membrane protein</topology>
    </subcellularLocation>
</comment>
<proteinExistence type="predicted"/>
<feature type="transmembrane region" description="Helical" evidence="8">
    <location>
        <begin position="26"/>
        <end position="46"/>
    </location>
</feature>
<evidence type="ECO:0000256" key="7">
    <source>
        <dbReference type="ARBA" id="ARBA00023136"/>
    </source>
</evidence>
<keyword evidence="6 8" id="KW-1133">Transmembrane helix</keyword>
<feature type="transmembrane region" description="Helical" evidence="8">
    <location>
        <begin position="185"/>
        <end position="208"/>
    </location>
</feature>
<name>A0A2Z4Y8B5_SUMC1</name>
<organism evidence="9 10">
    <name type="scientific">Sumerlaea chitinivorans</name>
    <dbReference type="NCBI Taxonomy" id="2250252"/>
    <lineage>
        <taxon>Bacteria</taxon>
        <taxon>Candidatus Sumerlaeota</taxon>
        <taxon>Candidatus Sumerlaeia</taxon>
        <taxon>Candidatus Sumerlaeales</taxon>
        <taxon>Candidatus Sumerlaeaceae</taxon>
        <taxon>Candidatus Sumerlaea</taxon>
    </lineage>
</organism>
<evidence type="ECO:0000313" key="10">
    <source>
        <dbReference type="Proteomes" id="UP000262583"/>
    </source>
</evidence>
<dbReference type="PANTHER" id="PTHR33908:SF11">
    <property type="entry name" value="MEMBRANE PROTEIN"/>
    <property type="match status" value="1"/>
</dbReference>
<reference evidence="9 10" key="1">
    <citation type="submission" date="2018-05" db="EMBL/GenBank/DDBJ databases">
        <title>A metagenomic window into the 2 km-deep terrestrial subsurface aquifer revealed taxonomically and functionally diverse microbial community comprising novel uncultured bacterial lineages.</title>
        <authorList>
            <person name="Kadnikov V.V."/>
            <person name="Mardanov A.V."/>
            <person name="Beletsky A.V."/>
            <person name="Banks D."/>
            <person name="Pimenov N.V."/>
            <person name="Frank Y.A."/>
            <person name="Karnachuk O.V."/>
            <person name="Ravin N.V."/>
        </authorList>
    </citation>
    <scope>NUCLEOTIDE SEQUENCE [LARGE SCALE GENOMIC DNA]</scope>
    <source>
        <strain evidence="9">BY</strain>
    </source>
</reference>
<dbReference type="KEGG" id="schv:BRCON_2728"/>
<keyword evidence="2" id="KW-1003">Cell membrane</keyword>
<feature type="transmembrane region" description="Helical" evidence="8">
    <location>
        <begin position="381"/>
        <end position="401"/>
    </location>
</feature>
<feature type="transmembrane region" description="Helical" evidence="8">
    <location>
        <begin position="159"/>
        <end position="176"/>
    </location>
</feature>
<feature type="transmembrane region" description="Helical" evidence="8">
    <location>
        <begin position="292"/>
        <end position="311"/>
    </location>
</feature>
<evidence type="ECO:0000256" key="2">
    <source>
        <dbReference type="ARBA" id="ARBA00022475"/>
    </source>
</evidence>
<feature type="transmembrane region" description="Helical" evidence="8">
    <location>
        <begin position="317"/>
        <end position="338"/>
    </location>
</feature>